<dbReference type="SUPFAM" id="SSF48208">
    <property type="entry name" value="Six-hairpin glycosidases"/>
    <property type="match status" value="1"/>
</dbReference>
<evidence type="ECO:0000259" key="1">
    <source>
        <dbReference type="Pfam" id="PF00723"/>
    </source>
</evidence>
<name>A0A9D1GFL9_9BACT</name>
<proteinExistence type="predicted"/>
<dbReference type="Pfam" id="PF19291">
    <property type="entry name" value="TREH_N"/>
    <property type="match status" value="1"/>
</dbReference>
<sequence>MNNLNYGIIGNCRTAALISEKGNIEWLCFPEFDSPSVFAALLDREKGGCFGFEVSEKYHTVQSYIPHTNILSTQFISDEGEFVVLDFMPYYRSENNEHYLPAELYRYIHKIKGKPRFRINYSPAPNYAQGKVIHNITPDFIESYCSLDNADRQYLYSSLPLKEIEQKKEFLLEKDEFLLLSYNEKVIPVDLEREKLEYCRTLVHWLNWSSRTKKYSLYNDIIERSLLVLKLMSHYNGAELAAITTSIPETIGEVRNWDYRFCWLRDASMSIETLFQIGHAGAARRFMKFIQSTFTAKHESFQIMYGLRGERHLTEVILDHLSGYKNSKPVRIGNDAYHQKQNDSFGYLMDLIYQYYRLMPGSLDEIEDMWEMVKSILYTVSNDWRKPDKGIWEIRGEDHHFVSSKIMCWVALDRGAKIAQMLNKDNYRERWQQEADKIRKDVLENGWKENIQSFTQTYDNEAMDASLLLMEPYGFIGADDIRYHKTVKTVKKALLHKGLMYRYNSKDDFGLPSSAFTICTFWLVRALFVIGEKNEARCLFDEILKYSNHLGLFSEDLNFDTKEQLGNFPQAYSHLALVNTAILFAEEDKTQQFIRS</sequence>
<dbReference type="GO" id="GO:0005975">
    <property type="term" value="P:carbohydrate metabolic process"/>
    <property type="evidence" value="ECO:0007669"/>
    <property type="project" value="InterPro"/>
</dbReference>
<reference evidence="3" key="2">
    <citation type="journal article" date="2021" name="PeerJ">
        <title>Extensive microbial diversity within the chicken gut microbiome revealed by metagenomics and culture.</title>
        <authorList>
            <person name="Gilroy R."/>
            <person name="Ravi A."/>
            <person name="Getino M."/>
            <person name="Pursley I."/>
            <person name="Horton D.L."/>
            <person name="Alikhan N.F."/>
            <person name="Baker D."/>
            <person name="Gharbi K."/>
            <person name="Hall N."/>
            <person name="Watson M."/>
            <person name="Adriaenssens E.M."/>
            <person name="Foster-Nyarko E."/>
            <person name="Jarju S."/>
            <person name="Secka A."/>
            <person name="Antonio M."/>
            <person name="Oren A."/>
            <person name="Chaudhuri R.R."/>
            <person name="La Ragione R."/>
            <person name="Hildebrand F."/>
            <person name="Pallen M.J."/>
        </authorList>
    </citation>
    <scope>NUCLEOTIDE SEQUENCE</scope>
    <source>
        <strain evidence="3">21143</strain>
    </source>
</reference>
<organism evidence="3 4">
    <name type="scientific">Candidatus Caccoplasma intestinavium</name>
    <dbReference type="NCBI Taxonomy" id="2840716"/>
    <lineage>
        <taxon>Bacteria</taxon>
        <taxon>Pseudomonadati</taxon>
        <taxon>Bacteroidota</taxon>
        <taxon>Bacteroidia</taxon>
        <taxon>Bacteroidales</taxon>
        <taxon>Bacteroidaceae</taxon>
        <taxon>Bacteroidaceae incertae sedis</taxon>
        <taxon>Candidatus Caccoplasma</taxon>
    </lineage>
</organism>
<comment type="caution">
    <text evidence="3">The sequence shown here is derived from an EMBL/GenBank/DDBJ whole genome shotgun (WGS) entry which is preliminary data.</text>
</comment>
<gene>
    <name evidence="3" type="ORF">IAD06_08120</name>
</gene>
<accession>A0A9D1GFL9</accession>
<dbReference type="Gene3D" id="1.50.10.10">
    <property type="match status" value="1"/>
</dbReference>
<feature type="domain" description="GH15-like" evidence="1">
    <location>
        <begin position="543"/>
        <end position="581"/>
    </location>
</feature>
<keyword evidence="3" id="KW-0378">Hydrolase</keyword>
<evidence type="ECO:0000259" key="2">
    <source>
        <dbReference type="Pfam" id="PF19291"/>
    </source>
</evidence>
<protein>
    <submittedName>
        <fullName evidence="3">Glycoside hydrolase family 15 protein</fullName>
    </submittedName>
</protein>
<dbReference type="PANTHER" id="PTHR31616">
    <property type="entry name" value="TREHALASE"/>
    <property type="match status" value="1"/>
</dbReference>
<reference evidence="3" key="1">
    <citation type="submission" date="2020-10" db="EMBL/GenBank/DDBJ databases">
        <authorList>
            <person name="Gilroy R."/>
        </authorList>
    </citation>
    <scope>NUCLEOTIDE SEQUENCE</scope>
    <source>
        <strain evidence="3">21143</strain>
    </source>
</reference>
<evidence type="ECO:0000313" key="3">
    <source>
        <dbReference type="EMBL" id="HIT39981.1"/>
    </source>
</evidence>
<evidence type="ECO:0000313" key="4">
    <source>
        <dbReference type="Proteomes" id="UP000886722"/>
    </source>
</evidence>
<dbReference type="AlphaFoldDB" id="A0A9D1GFL9"/>
<dbReference type="InterPro" id="IPR011613">
    <property type="entry name" value="GH15-like"/>
</dbReference>
<dbReference type="GO" id="GO:0004553">
    <property type="term" value="F:hydrolase activity, hydrolyzing O-glycosyl compounds"/>
    <property type="evidence" value="ECO:0007669"/>
    <property type="project" value="UniProtKB-ARBA"/>
</dbReference>
<dbReference type="InterPro" id="IPR012341">
    <property type="entry name" value="6hp_glycosidase-like_sf"/>
</dbReference>
<dbReference type="InterPro" id="IPR008928">
    <property type="entry name" value="6-hairpin_glycosidase_sf"/>
</dbReference>
<feature type="domain" description="Trehalase-like N-terminal" evidence="2">
    <location>
        <begin position="8"/>
        <end position="133"/>
    </location>
</feature>
<dbReference type="PANTHER" id="PTHR31616:SF0">
    <property type="entry name" value="GLUCAN 1,4-ALPHA-GLUCOSIDASE"/>
    <property type="match status" value="1"/>
</dbReference>
<dbReference type="Pfam" id="PF00723">
    <property type="entry name" value="Glyco_hydro_15"/>
    <property type="match status" value="2"/>
</dbReference>
<dbReference type="EMBL" id="DVKT01000061">
    <property type="protein sequence ID" value="HIT39981.1"/>
    <property type="molecule type" value="Genomic_DNA"/>
</dbReference>
<dbReference type="Proteomes" id="UP000886722">
    <property type="component" value="Unassembled WGS sequence"/>
</dbReference>
<dbReference type="InterPro" id="IPR045582">
    <property type="entry name" value="Trehalase-like_N"/>
</dbReference>
<feature type="domain" description="GH15-like" evidence="1">
    <location>
        <begin position="220"/>
        <end position="527"/>
    </location>
</feature>